<reference evidence="6" key="1">
    <citation type="submission" date="2016-09" db="EMBL/GenBank/DDBJ databases">
        <authorList>
            <person name="Greninger A.L."/>
            <person name="Jerome K.R."/>
            <person name="Mcnair B."/>
            <person name="Wallis C."/>
            <person name="Fang F."/>
        </authorList>
    </citation>
    <scope>NUCLEOTIDE SEQUENCE [LARGE SCALE GENOMIC DNA]</scope>
    <source>
        <strain evidence="6">M7</strain>
    </source>
</reference>
<dbReference type="PANTHER" id="PTHR10272:SF0">
    <property type="entry name" value="PLATELET-ACTIVATING FACTOR ACETYLHYDROLASE"/>
    <property type="match status" value="1"/>
</dbReference>
<protein>
    <submittedName>
        <fullName evidence="5">Carboxylic ester hydrolase</fullName>
    </submittedName>
</protein>
<feature type="transmembrane region" description="Helical" evidence="4">
    <location>
        <begin position="67"/>
        <end position="90"/>
    </location>
</feature>
<dbReference type="EMBL" id="MIGZ01000077">
    <property type="protein sequence ID" value="ODQ93166.1"/>
    <property type="molecule type" value="Genomic_DNA"/>
</dbReference>
<keyword evidence="4" id="KW-1133">Transmembrane helix</keyword>
<evidence type="ECO:0000256" key="4">
    <source>
        <dbReference type="SAM" id="Phobius"/>
    </source>
</evidence>
<dbReference type="SUPFAM" id="SSF53474">
    <property type="entry name" value="alpha/beta-Hydrolases"/>
    <property type="match status" value="1"/>
</dbReference>
<keyword evidence="1 5" id="KW-0378">Hydrolase</keyword>
<name>A0A1E3RTD0_9MYCO</name>
<dbReference type="InterPro" id="IPR029058">
    <property type="entry name" value="AB_hydrolase_fold"/>
</dbReference>
<dbReference type="GO" id="GO:0016042">
    <property type="term" value="P:lipid catabolic process"/>
    <property type="evidence" value="ECO:0007669"/>
    <property type="project" value="UniProtKB-KW"/>
</dbReference>
<keyword evidence="3" id="KW-0443">Lipid metabolism</keyword>
<dbReference type="GO" id="GO:0003847">
    <property type="term" value="F:1-alkyl-2-acetylglycerophosphocholine esterase activity"/>
    <property type="evidence" value="ECO:0007669"/>
    <property type="project" value="TreeGrafter"/>
</dbReference>
<proteinExistence type="predicted"/>
<accession>A0A1E3RTD0</accession>
<dbReference type="AlphaFoldDB" id="A0A1E3RTD0"/>
<sequence length="478" mass="51648">MNASGLGALLVPPRGRIGQLRNLALLAPFAAIAQVTLEGYRWQMVPAYVLAAVIALWRIGGGNRRRWVRVVAIGVGVVVFAVSLTVPVAVPVFRFPAPEGPYAIGTVTYHWRDDDRREIFDADPGARRELMAQVWYPAEAGADAPSAPYVPDAAAFAPAAGRLLGVPGFVFDHFDVVPTHATQMPPVAADHTRYPVLVFASGLNAFRQSNMFQIEQLVSRGFVVVGLDQPYTSVVTTFPDGRTIEGWSKDRLVDVIQQSITPSTPAPSLGDVALPDGLFPYLATDIGFALDQLAALNTSDPQGLLTGRLDLDRAGAFGVSLGAITVAQACHADPRLKACLMMDAAMPADVVREGLSQPSMWLTRDADSILLERSRSGGWPDHEIHETLTTQRATFDKSAPGHGYFVEIPGMFHMNYTDAPAWTPLAQAMAFSGPIGGRRGHEVLAAYSAAFYERFLAGRPSALLDGPPPWDEVRIDRR</sequence>
<gene>
    <name evidence="5" type="ORF">BHQ17_14415</name>
</gene>
<keyword evidence="4" id="KW-0472">Membrane</keyword>
<keyword evidence="6" id="KW-1185">Reference proteome</keyword>
<dbReference type="OrthoDB" id="569821at2"/>
<keyword evidence="4" id="KW-0812">Transmembrane</keyword>
<evidence type="ECO:0000256" key="2">
    <source>
        <dbReference type="ARBA" id="ARBA00022963"/>
    </source>
</evidence>
<keyword evidence="2" id="KW-0442">Lipid degradation</keyword>
<evidence type="ECO:0000256" key="3">
    <source>
        <dbReference type="ARBA" id="ARBA00023098"/>
    </source>
</evidence>
<evidence type="ECO:0000256" key="1">
    <source>
        <dbReference type="ARBA" id="ARBA00022801"/>
    </source>
</evidence>
<feature type="transmembrane region" description="Helical" evidence="4">
    <location>
        <begin position="43"/>
        <end position="60"/>
    </location>
</feature>
<dbReference type="PANTHER" id="PTHR10272">
    <property type="entry name" value="PLATELET-ACTIVATING FACTOR ACETYLHYDROLASE"/>
    <property type="match status" value="1"/>
</dbReference>
<evidence type="ECO:0000313" key="5">
    <source>
        <dbReference type="EMBL" id="ODQ93166.1"/>
    </source>
</evidence>
<dbReference type="Proteomes" id="UP000094243">
    <property type="component" value="Unassembled WGS sequence"/>
</dbReference>
<evidence type="ECO:0000313" key="6">
    <source>
        <dbReference type="Proteomes" id="UP000094243"/>
    </source>
</evidence>
<organism evidence="5 6">
    <name type="scientific">Mycolicibacterium holsaticum</name>
    <dbReference type="NCBI Taxonomy" id="152142"/>
    <lineage>
        <taxon>Bacteria</taxon>
        <taxon>Bacillati</taxon>
        <taxon>Actinomycetota</taxon>
        <taxon>Actinomycetes</taxon>
        <taxon>Mycobacteriales</taxon>
        <taxon>Mycobacteriaceae</taxon>
        <taxon>Mycolicibacterium</taxon>
    </lineage>
</organism>
<comment type="caution">
    <text evidence="5">The sequence shown here is derived from an EMBL/GenBank/DDBJ whole genome shotgun (WGS) entry which is preliminary data.</text>
</comment>
<dbReference type="Gene3D" id="3.40.50.1820">
    <property type="entry name" value="alpha/beta hydrolase"/>
    <property type="match status" value="1"/>
</dbReference>